<evidence type="ECO:0008006" key="4">
    <source>
        <dbReference type="Google" id="ProtNLM"/>
    </source>
</evidence>
<reference evidence="2" key="1">
    <citation type="submission" date="2023-07" db="EMBL/GenBank/DDBJ databases">
        <title>Genomic Encyclopedia of Type Strains, Phase IV (KMG-IV): sequencing the most valuable type-strain genomes for metagenomic binning, comparative biology and taxonomic classification.</title>
        <authorList>
            <person name="Goeker M."/>
        </authorList>
    </citation>
    <scope>NUCLEOTIDE SEQUENCE</scope>
    <source>
        <strain evidence="2">DSM 26174</strain>
    </source>
</reference>
<accession>A0AAE4BVA1</accession>
<dbReference type="RefSeq" id="WP_309942662.1">
    <property type="nucleotide sequence ID" value="NZ_AP025308.1"/>
</dbReference>
<organism evidence="2 3">
    <name type="scientific">Aureibacter tunicatorum</name>
    <dbReference type="NCBI Taxonomy" id="866807"/>
    <lineage>
        <taxon>Bacteria</taxon>
        <taxon>Pseudomonadati</taxon>
        <taxon>Bacteroidota</taxon>
        <taxon>Cytophagia</taxon>
        <taxon>Cytophagales</taxon>
        <taxon>Persicobacteraceae</taxon>
        <taxon>Aureibacter</taxon>
    </lineage>
</organism>
<dbReference type="Proteomes" id="UP001185092">
    <property type="component" value="Unassembled WGS sequence"/>
</dbReference>
<name>A0AAE4BVA1_9BACT</name>
<dbReference type="AlphaFoldDB" id="A0AAE4BVA1"/>
<protein>
    <recommendedName>
        <fullName evidence="4">ParB/Sulfiredoxin domain-containing protein</fullName>
    </recommendedName>
</protein>
<gene>
    <name evidence="2" type="ORF">HNQ88_004764</name>
</gene>
<evidence type="ECO:0000256" key="1">
    <source>
        <dbReference type="SAM" id="MobiDB-lite"/>
    </source>
</evidence>
<evidence type="ECO:0000313" key="3">
    <source>
        <dbReference type="Proteomes" id="UP001185092"/>
    </source>
</evidence>
<dbReference type="Gene3D" id="3.90.1530.10">
    <property type="entry name" value="Conserved hypothetical protein from pyrococcus furiosus pfu- 392566-001, ParB domain"/>
    <property type="match status" value="1"/>
</dbReference>
<dbReference type="EMBL" id="JAVDQD010000010">
    <property type="protein sequence ID" value="MDR6241677.1"/>
    <property type="molecule type" value="Genomic_DNA"/>
</dbReference>
<dbReference type="SUPFAM" id="SSF110849">
    <property type="entry name" value="ParB/Sulfiredoxin"/>
    <property type="match status" value="1"/>
</dbReference>
<comment type="caution">
    <text evidence="2">The sequence shown here is derived from an EMBL/GenBank/DDBJ whole genome shotgun (WGS) entry which is preliminary data.</text>
</comment>
<keyword evidence="3" id="KW-1185">Reference proteome</keyword>
<proteinExistence type="predicted"/>
<feature type="compositionally biased region" description="Polar residues" evidence="1">
    <location>
        <begin position="148"/>
        <end position="157"/>
    </location>
</feature>
<dbReference type="InterPro" id="IPR036086">
    <property type="entry name" value="ParB/Sulfiredoxin_sf"/>
</dbReference>
<sequence>MNKRSKLIPSIALAKNKMLVQDAEIKQNIKIYPELKELIPPLQGEELEQLENNILKEGCREPLLYWHNVSTDEFILIDGHNRYGICKKHHIDFNLKPITLSNFDEAKNWMIDNQLGRRNLSKEQKIYLVGIRYNQEKNTHGGNRKTGEGQNTESVNSAERIGKENNMSPKSVKRAAHFAEGLDNIGESNPELKKQILTGKQKVRLSDIETLSEARDHLKIKNSDQIKIEAEKIKTEKREKLNNKLNSKPTARINETKLKLEVDNLLSTKDERKLKILKNIVNLAQEMIQEYSTDN</sequence>
<evidence type="ECO:0000313" key="2">
    <source>
        <dbReference type="EMBL" id="MDR6241677.1"/>
    </source>
</evidence>
<feature type="region of interest" description="Disordered" evidence="1">
    <location>
        <begin position="137"/>
        <end position="170"/>
    </location>
</feature>